<dbReference type="CDD" id="cd14014">
    <property type="entry name" value="STKc_PknB_like"/>
    <property type="match status" value="1"/>
</dbReference>
<dbReference type="Gene3D" id="3.30.200.20">
    <property type="entry name" value="Phosphorylase Kinase, domain 1"/>
    <property type="match status" value="1"/>
</dbReference>
<dbReference type="GO" id="GO:0004674">
    <property type="term" value="F:protein serine/threonine kinase activity"/>
    <property type="evidence" value="ECO:0007669"/>
    <property type="project" value="UniProtKB-EC"/>
</dbReference>
<dbReference type="SUPFAM" id="SSF56112">
    <property type="entry name" value="Protein kinase-like (PK-like)"/>
    <property type="match status" value="1"/>
</dbReference>
<keyword evidence="7" id="KW-0812">Transmembrane</keyword>
<evidence type="ECO:0000256" key="4">
    <source>
        <dbReference type="ARBA" id="ARBA00022840"/>
    </source>
</evidence>
<dbReference type="SMART" id="SM00220">
    <property type="entry name" value="S_TKc"/>
    <property type="match status" value="1"/>
</dbReference>
<dbReference type="PROSITE" id="PS00107">
    <property type="entry name" value="PROTEIN_KINASE_ATP"/>
    <property type="match status" value="1"/>
</dbReference>
<gene>
    <name evidence="9" type="ORF">ACFQDL_24790</name>
</gene>
<evidence type="ECO:0000313" key="9">
    <source>
        <dbReference type="EMBL" id="MFC6672945.1"/>
    </source>
</evidence>
<reference evidence="10" key="1">
    <citation type="journal article" date="2019" name="Int. J. Syst. Evol. Microbiol.">
        <title>The Global Catalogue of Microorganisms (GCM) 10K type strain sequencing project: providing services to taxonomists for standard genome sequencing and annotation.</title>
        <authorList>
            <consortium name="The Broad Institute Genomics Platform"/>
            <consortium name="The Broad Institute Genome Sequencing Center for Infectious Disease"/>
            <person name="Wu L."/>
            <person name="Ma J."/>
        </authorList>
    </citation>
    <scope>NUCLEOTIDE SEQUENCE [LARGE SCALE GENOMIC DNA]</scope>
    <source>
        <strain evidence="10">NBRC 111756</strain>
    </source>
</reference>
<dbReference type="InterPro" id="IPR017441">
    <property type="entry name" value="Protein_kinase_ATP_BS"/>
</dbReference>
<comment type="caution">
    <text evidence="9">The sequence shown here is derived from an EMBL/GenBank/DDBJ whole genome shotgun (WGS) entry which is preliminary data.</text>
</comment>
<name>A0ABW2A696_9GAMM</name>
<keyword evidence="3 9" id="KW-0418">Kinase</keyword>
<dbReference type="RefSeq" id="WP_379911351.1">
    <property type="nucleotide sequence ID" value="NZ_JBHSWE010000001.1"/>
</dbReference>
<dbReference type="PROSITE" id="PS50011">
    <property type="entry name" value="PROTEIN_KINASE_DOM"/>
    <property type="match status" value="1"/>
</dbReference>
<dbReference type="Gene3D" id="1.10.510.10">
    <property type="entry name" value="Transferase(Phosphotransferase) domain 1"/>
    <property type="match status" value="1"/>
</dbReference>
<keyword evidence="7" id="KW-1133">Transmembrane helix</keyword>
<protein>
    <submittedName>
        <fullName evidence="9">Serine/threonine-protein kinase</fullName>
        <ecNumber evidence="9">2.7.11.1</ecNumber>
    </submittedName>
</protein>
<dbReference type="EMBL" id="JBHSWE010000001">
    <property type="protein sequence ID" value="MFC6672945.1"/>
    <property type="molecule type" value="Genomic_DNA"/>
</dbReference>
<evidence type="ECO:0000256" key="2">
    <source>
        <dbReference type="ARBA" id="ARBA00022741"/>
    </source>
</evidence>
<dbReference type="Pfam" id="PF00069">
    <property type="entry name" value="Pkinase"/>
    <property type="match status" value="1"/>
</dbReference>
<sequence length="452" mass="50520">MPQQQYLGKYRLDGVLGEGGMGVVYKAYDPHIARTVAIKTVHRALLEGELGRDLLQRFRHEARAVGRLTHQNIVAIYEYEEDEKCGLPFFVMEYVEGKELKDYLRHGTRFQFHEVLKIISQVLDALDYTHSLGIIHRDIKPANIILLPDGSVKIADFGIAKLETTELTQTGGVIGTPNYMSPEQCLGNAVDARTDLFSTGIVLYEMLTGNKAFPGDLSNTVIHRIIHEMPGKPDSSSAEVVRFFDKVVKKALAKQPDQRFQNAAEFRAAVDAFRDQRRKSDSRPRFRLWVAIVILVGFLVGDHGYQWYRERADLARESPTPELDLDGLEPPSAGIPSEQKPQDVVLTLVDQEKIQRLLAVARVHLMVGRLVLPQGSNAYDAYRLVLDIDPANPAANEGMNVVANRLVEQSLQLWQAGERSAARGQVKRGLALFPAHSGLLALQQRLDTEPGD</sequence>
<evidence type="ECO:0000256" key="3">
    <source>
        <dbReference type="ARBA" id="ARBA00022777"/>
    </source>
</evidence>
<dbReference type="InterPro" id="IPR000719">
    <property type="entry name" value="Prot_kinase_dom"/>
</dbReference>
<dbReference type="Proteomes" id="UP001596422">
    <property type="component" value="Unassembled WGS sequence"/>
</dbReference>
<feature type="region of interest" description="Disordered" evidence="6">
    <location>
        <begin position="319"/>
        <end position="339"/>
    </location>
</feature>
<evidence type="ECO:0000256" key="5">
    <source>
        <dbReference type="PROSITE-ProRule" id="PRU10141"/>
    </source>
</evidence>
<evidence type="ECO:0000256" key="1">
    <source>
        <dbReference type="ARBA" id="ARBA00022679"/>
    </source>
</evidence>
<dbReference type="EC" id="2.7.11.1" evidence="9"/>
<keyword evidence="7" id="KW-0472">Membrane</keyword>
<organism evidence="9 10">
    <name type="scientific">Marinobacterium aestuariivivens</name>
    <dbReference type="NCBI Taxonomy" id="1698799"/>
    <lineage>
        <taxon>Bacteria</taxon>
        <taxon>Pseudomonadati</taxon>
        <taxon>Pseudomonadota</taxon>
        <taxon>Gammaproteobacteria</taxon>
        <taxon>Oceanospirillales</taxon>
        <taxon>Oceanospirillaceae</taxon>
        <taxon>Marinobacterium</taxon>
    </lineage>
</organism>
<feature type="binding site" evidence="5">
    <location>
        <position position="39"/>
    </location>
    <ligand>
        <name>ATP</name>
        <dbReference type="ChEBI" id="CHEBI:30616"/>
    </ligand>
</feature>
<evidence type="ECO:0000313" key="10">
    <source>
        <dbReference type="Proteomes" id="UP001596422"/>
    </source>
</evidence>
<dbReference type="PROSITE" id="PS00108">
    <property type="entry name" value="PROTEIN_KINASE_ST"/>
    <property type="match status" value="1"/>
</dbReference>
<keyword evidence="2 5" id="KW-0547">Nucleotide-binding</keyword>
<feature type="domain" description="Protein kinase" evidence="8">
    <location>
        <begin position="10"/>
        <end position="274"/>
    </location>
</feature>
<dbReference type="PANTHER" id="PTHR43289">
    <property type="entry name" value="MITOGEN-ACTIVATED PROTEIN KINASE KINASE KINASE 20-RELATED"/>
    <property type="match status" value="1"/>
</dbReference>
<keyword evidence="10" id="KW-1185">Reference proteome</keyword>
<evidence type="ECO:0000259" key="8">
    <source>
        <dbReference type="PROSITE" id="PS50011"/>
    </source>
</evidence>
<dbReference type="PANTHER" id="PTHR43289:SF6">
    <property type="entry name" value="SERINE_THREONINE-PROTEIN KINASE NEKL-3"/>
    <property type="match status" value="1"/>
</dbReference>
<feature type="transmembrane region" description="Helical" evidence="7">
    <location>
        <begin position="286"/>
        <end position="308"/>
    </location>
</feature>
<proteinExistence type="predicted"/>
<dbReference type="InterPro" id="IPR011009">
    <property type="entry name" value="Kinase-like_dom_sf"/>
</dbReference>
<evidence type="ECO:0000256" key="6">
    <source>
        <dbReference type="SAM" id="MobiDB-lite"/>
    </source>
</evidence>
<evidence type="ECO:0000256" key="7">
    <source>
        <dbReference type="SAM" id="Phobius"/>
    </source>
</evidence>
<accession>A0ABW2A696</accession>
<keyword evidence="1 9" id="KW-0808">Transferase</keyword>
<keyword evidence="4 5" id="KW-0067">ATP-binding</keyword>
<dbReference type="InterPro" id="IPR008271">
    <property type="entry name" value="Ser/Thr_kinase_AS"/>
</dbReference>